<dbReference type="Pfam" id="PF02357">
    <property type="entry name" value="NusG"/>
    <property type="match status" value="1"/>
</dbReference>
<evidence type="ECO:0000256" key="3">
    <source>
        <dbReference type="ARBA" id="ARBA00023163"/>
    </source>
</evidence>
<dbReference type="InterPro" id="IPR006645">
    <property type="entry name" value="NGN-like_dom"/>
</dbReference>
<dbReference type="KEGG" id="kuy:FY550_07620"/>
<evidence type="ECO:0000256" key="1">
    <source>
        <dbReference type="ARBA" id="ARBA00022814"/>
    </source>
</evidence>
<dbReference type="SMART" id="SM00738">
    <property type="entry name" value="NGN"/>
    <property type="match status" value="1"/>
</dbReference>
<evidence type="ECO:0000256" key="2">
    <source>
        <dbReference type="ARBA" id="ARBA00023015"/>
    </source>
</evidence>
<sequence length="174" mass="20524">MSTPEIEQPRWYAIQCKGGESFRAAEHLTRQGYKLFHPVIDIERRQRGRLHTVREPLFPWYLFICLDRISDNWRPIRSTRGVLKLVAFGNTPIPIPDELIETLRQQADSVDEEGREHYFRPGDRIEITEGPFRDLEGTFLERKGEERVIVLLDILQREHQMQFGIGQVQRANRS</sequence>
<keyword evidence="2" id="KW-0805">Transcription regulation</keyword>
<dbReference type="InterPro" id="IPR036735">
    <property type="entry name" value="NGN_dom_sf"/>
</dbReference>
<evidence type="ECO:0000259" key="5">
    <source>
        <dbReference type="SMART" id="SM00739"/>
    </source>
</evidence>
<dbReference type="InterPro" id="IPR010215">
    <property type="entry name" value="Transcription_antiterm_RfaH"/>
</dbReference>
<gene>
    <name evidence="6" type="primary">rfaH</name>
    <name evidence="6" type="ORF">FY550_07620</name>
</gene>
<reference evidence="6 7" key="1">
    <citation type="submission" date="2019-08" db="EMBL/GenBank/DDBJ databases">
        <title>Complete genome sequence of Kushneria sp. YCWA18, a halophilic phosphate-solubilizing bacterium isolated from Daqiao saltern in China.</title>
        <authorList>
            <person name="Du G.-X."/>
            <person name="Qu L.-Y."/>
        </authorList>
    </citation>
    <scope>NUCLEOTIDE SEQUENCE [LARGE SCALE GENOMIC DNA]</scope>
    <source>
        <strain evidence="6 7">YCWA18</strain>
    </source>
</reference>
<keyword evidence="1" id="KW-0889">Transcription antitermination</keyword>
<dbReference type="InterPro" id="IPR005824">
    <property type="entry name" value="KOW"/>
</dbReference>
<dbReference type="Gene3D" id="3.30.70.940">
    <property type="entry name" value="NusG, N-terminal domain"/>
    <property type="match status" value="1"/>
</dbReference>
<evidence type="ECO:0000259" key="4">
    <source>
        <dbReference type="SMART" id="SM00738"/>
    </source>
</evidence>
<dbReference type="SMART" id="SM00739">
    <property type="entry name" value="KOW"/>
    <property type="match status" value="1"/>
</dbReference>
<protein>
    <submittedName>
        <fullName evidence="6">Transcription/translation regulatory transformer protein RfaH</fullName>
    </submittedName>
</protein>
<dbReference type="NCBIfam" id="TIGR01955">
    <property type="entry name" value="RfaH"/>
    <property type="match status" value="1"/>
</dbReference>
<keyword evidence="3" id="KW-0804">Transcription</keyword>
<dbReference type="InterPro" id="IPR008991">
    <property type="entry name" value="Translation_prot_SH3-like_sf"/>
</dbReference>
<dbReference type="Proteomes" id="UP000322553">
    <property type="component" value="Chromosome"/>
</dbReference>
<dbReference type="RefSeq" id="WP_149054455.1">
    <property type="nucleotide sequence ID" value="NZ_CP043420.1"/>
</dbReference>
<feature type="domain" description="KOW" evidence="5">
    <location>
        <begin position="118"/>
        <end position="145"/>
    </location>
</feature>
<dbReference type="PANTHER" id="PTHR30265:SF7">
    <property type="entry name" value="TRANSCRIPTION ANTITERMINATION PROTEIN RFAH"/>
    <property type="match status" value="1"/>
</dbReference>
<name>A0A5C0ZZ59_9GAMM</name>
<dbReference type="GO" id="GO:0031564">
    <property type="term" value="P:transcription antitermination"/>
    <property type="evidence" value="ECO:0007669"/>
    <property type="project" value="UniProtKB-KW"/>
</dbReference>
<dbReference type="EMBL" id="CP043420">
    <property type="protein sequence ID" value="QEL11007.1"/>
    <property type="molecule type" value="Genomic_DNA"/>
</dbReference>
<dbReference type="PANTHER" id="PTHR30265">
    <property type="entry name" value="RHO-INTERACTING TRANSCRIPTION TERMINATION FACTOR NUSG"/>
    <property type="match status" value="1"/>
</dbReference>
<accession>A0A5C0ZZ59</accession>
<dbReference type="GO" id="GO:0005829">
    <property type="term" value="C:cytosol"/>
    <property type="evidence" value="ECO:0007669"/>
    <property type="project" value="TreeGrafter"/>
</dbReference>
<dbReference type="GO" id="GO:0006354">
    <property type="term" value="P:DNA-templated transcription elongation"/>
    <property type="evidence" value="ECO:0007669"/>
    <property type="project" value="InterPro"/>
</dbReference>
<feature type="domain" description="NusG-like N-terminal" evidence="4">
    <location>
        <begin position="8"/>
        <end position="107"/>
    </location>
</feature>
<dbReference type="CDD" id="cd06091">
    <property type="entry name" value="KOW_NusG"/>
    <property type="match status" value="1"/>
</dbReference>
<keyword evidence="7" id="KW-1185">Reference proteome</keyword>
<proteinExistence type="predicted"/>
<organism evidence="6 7">
    <name type="scientific">Kushneria phosphatilytica</name>
    <dbReference type="NCBI Taxonomy" id="657387"/>
    <lineage>
        <taxon>Bacteria</taxon>
        <taxon>Pseudomonadati</taxon>
        <taxon>Pseudomonadota</taxon>
        <taxon>Gammaproteobacteria</taxon>
        <taxon>Oceanospirillales</taxon>
        <taxon>Halomonadaceae</taxon>
        <taxon>Kushneria</taxon>
    </lineage>
</organism>
<evidence type="ECO:0000313" key="6">
    <source>
        <dbReference type="EMBL" id="QEL11007.1"/>
    </source>
</evidence>
<dbReference type="AlphaFoldDB" id="A0A5C0ZZ59"/>
<dbReference type="SUPFAM" id="SSF82679">
    <property type="entry name" value="N-utilization substance G protein NusG, N-terminal domain"/>
    <property type="match status" value="1"/>
</dbReference>
<dbReference type="CDD" id="cd09892">
    <property type="entry name" value="NGN_SP_RfaH"/>
    <property type="match status" value="1"/>
</dbReference>
<dbReference type="SUPFAM" id="SSF50104">
    <property type="entry name" value="Translation proteins SH3-like domain"/>
    <property type="match status" value="1"/>
</dbReference>
<dbReference type="InterPro" id="IPR043425">
    <property type="entry name" value="NusG-like"/>
</dbReference>
<dbReference type="NCBIfam" id="NF006534">
    <property type="entry name" value="PRK09014.1"/>
    <property type="match status" value="1"/>
</dbReference>
<evidence type="ECO:0000313" key="7">
    <source>
        <dbReference type="Proteomes" id="UP000322553"/>
    </source>
</evidence>